<keyword evidence="1" id="KW-0805">Transcription regulation</keyword>
<organism evidence="5 6">
    <name type="scientific">Vallitalea longa</name>
    <dbReference type="NCBI Taxonomy" id="2936439"/>
    <lineage>
        <taxon>Bacteria</taxon>
        <taxon>Bacillati</taxon>
        <taxon>Bacillota</taxon>
        <taxon>Clostridia</taxon>
        <taxon>Lachnospirales</taxon>
        <taxon>Vallitaleaceae</taxon>
        <taxon>Vallitalea</taxon>
    </lineage>
</organism>
<keyword evidence="6" id="KW-1185">Reference proteome</keyword>
<feature type="domain" description="HTH lacI-type" evidence="4">
    <location>
        <begin position="11"/>
        <end position="63"/>
    </location>
</feature>
<dbReference type="Pfam" id="PF13377">
    <property type="entry name" value="Peripla_BP_3"/>
    <property type="match status" value="1"/>
</dbReference>
<evidence type="ECO:0000313" key="6">
    <source>
        <dbReference type="Proteomes" id="UP001144256"/>
    </source>
</evidence>
<dbReference type="AlphaFoldDB" id="A0A9W6DGJ0"/>
<dbReference type="SMART" id="SM00354">
    <property type="entry name" value="HTH_LACI"/>
    <property type="match status" value="1"/>
</dbReference>
<dbReference type="GO" id="GO:0003700">
    <property type="term" value="F:DNA-binding transcription factor activity"/>
    <property type="evidence" value="ECO:0007669"/>
    <property type="project" value="TreeGrafter"/>
</dbReference>
<comment type="caution">
    <text evidence="5">The sequence shown here is derived from an EMBL/GenBank/DDBJ whole genome shotgun (WGS) entry which is preliminary data.</text>
</comment>
<dbReference type="Gene3D" id="3.40.50.2300">
    <property type="match status" value="2"/>
</dbReference>
<sequence length="333" mass="37657">MSTNKKKYFGIRDIAKIAGVSTATVSRVINSPDSTSESIRKKVMAVIEEYNYVPNQMAKNLFSMTSNSIAIFVYDMENPFFTSLVKKLNNIAFKNKYTLLICDTENNIDKEQEYLNYCKSIRTSGIILTEGVNYDLYSSDSQQTIACLDRSADTRFSTVRSDNVKGMKLLIDYLYNLNHRKIAFAGAMDEFQTATERKNSYIKSLKSHNIDVDEEYIFTGHFNYETGVKALNYFWSLNQKPTAIVCANDQIAKGLIMEAYKLNISVPNDLSVVGFDGIVSSYFYPRITTIEQNIKKLAKALFKAITSKSTAPVHEIIDVSIVIGESCKKIELE</sequence>
<dbReference type="Pfam" id="PF00356">
    <property type="entry name" value="LacI"/>
    <property type="match status" value="1"/>
</dbReference>
<name>A0A9W6DGJ0_9FIRM</name>
<keyword evidence="3" id="KW-0804">Transcription</keyword>
<evidence type="ECO:0000256" key="1">
    <source>
        <dbReference type="ARBA" id="ARBA00023015"/>
    </source>
</evidence>
<dbReference type="PROSITE" id="PS00356">
    <property type="entry name" value="HTH_LACI_1"/>
    <property type="match status" value="1"/>
</dbReference>
<dbReference type="CDD" id="cd06267">
    <property type="entry name" value="PBP1_LacI_sugar_binding-like"/>
    <property type="match status" value="1"/>
</dbReference>
<evidence type="ECO:0000313" key="5">
    <source>
        <dbReference type="EMBL" id="GKX29809.1"/>
    </source>
</evidence>
<evidence type="ECO:0000259" key="4">
    <source>
        <dbReference type="PROSITE" id="PS50932"/>
    </source>
</evidence>
<reference evidence="5" key="1">
    <citation type="submission" date="2022-06" db="EMBL/GenBank/DDBJ databases">
        <title>Vallitalea longa sp. nov., an anaerobic bacterium isolated from marine sediment.</title>
        <authorList>
            <person name="Hirano S."/>
            <person name="Terahara T."/>
            <person name="Mori K."/>
            <person name="Hamada M."/>
            <person name="Matsumoto R."/>
            <person name="Kobayashi T."/>
        </authorList>
    </citation>
    <scope>NUCLEOTIDE SEQUENCE</scope>
    <source>
        <strain evidence="5">SH18-1</strain>
    </source>
</reference>
<dbReference type="InterPro" id="IPR010982">
    <property type="entry name" value="Lambda_DNA-bd_dom_sf"/>
</dbReference>
<dbReference type="InterPro" id="IPR028082">
    <property type="entry name" value="Peripla_BP_I"/>
</dbReference>
<keyword evidence="2 5" id="KW-0238">DNA-binding</keyword>
<dbReference type="PANTHER" id="PTHR30146:SF105">
    <property type="entry name" value="CATABOLITE CONTROL PROTEIN B"/>
    <property type="match status" value="1"/>
</dbReference>
<dbReference type="RefSeq" id="WP_281815494.1">
    <property type="nucleotide sequence ID" value="NZ_BRLB01000006.1"/>
</dbReference>
<proteinExistence type="predicted"/>
<evidence type="ECO:0000256" key="3">
    <source>
        <dbReference type="ARBA" id="ARBA00023163"/>
    </source>
</evidence>
<dbReference type="EMBL" id="BRLB01000006">
    <property type="protein sequence ID" value="GKX29809.1"/>
    <property type="molecule type" value="Genomic_DNA"/>
</dbReference>
<dbReference type="PROSITE" id="PS50932">
    <property type="entry name" value="HTH_LACI_2"/>
    <property type="match status" value="1"/>
</dbReference>
<dbReference type="PRINTS" id="PR00036">
    <property type="entry name" value="HTHLACI"/>
</dbReference>
<dbReference type="InterPro" id="IPR046335">
    <property type="entry name" value="LacI/GalR-like_sensor"/>
</dbReference>
<dbReference type="Gene3D" id="1.10.260.40">
    <property type="entry name" value="lambda repressor-like DNA-binding domains"/>
    <property type="match status" value="1"/>
</dbReference>
<dbReference type="PANTHER" id="PTHR30146">
    <property type="entry name" value="LACI-RELATED TRANSCRIPTIONAL REPRESSOR"/>
    <property type="match status" value="1"/>
</dbReference>
<dbReference type="CDD" id="cd01392">
    <property type="entry name" value="HTH_LacI"/>
    <property type="match status" value="1"/>
</dbReference>
<gene>
    <name evidence="5" type="primary">cytR_1</name>
    <name evidence="5" type="ORF">SH1V18_22890</name>
</gene>
<dbReference type="Proteomes" id="UP001144256">
    <property type="component" value="Unassembled WGS sequence"/>
</dbReference>
<accession>A0A9W6DGJ0</accession>
<dbReference type="SUPFAM" id="SSF53822">
    <property type="entry name" value="Periplasmic binding protein-like I"/>
    <property type="match status" value="1"/>
</dbReference>
<dbReference type="InterPro" id="IPR000843">
    <property type="entry name" value="HTH_LacI"/>
</dbReference>
<protein>
    <submittedName>
        <fullName evidence="5">DNA-binding transcriptional regulator CytR</fullName>
    </submittedName>
</protein>
<evidence type="ECO:0000256" key="2">
    <source>
        <dbReference type="ARBA" id="ARBA00023125"/>
    </source>
</evidence>
<dbReference type="SUPFAM" id="SSF47413">
    <property type="entry name" value="lambda repressor-like DNA-binding domains"/>
    <property type="match status" value="1"/>
</dbReference>
<dbReference type="GO" id="GO:0000976">
    <property type="term" value="F:transcription cis-regulatory region binding"/>
    <property type="evidence" value="ECO:0007669"/>
    <property type="project" value="TreeGrafter"/>
</dbReference>